<dbReference type="AlphaFoldDB" id="A0A255XK47"/>
<feature type="region of interest" description="Disordered" evidence="1">
    <location>
        <begin position="66"/>
        <end position="86"/>
    </location>
</feature>
<proteinExistence type="predicted"/>
<evidence type="ECO:0000256" key="1">
    <source>
        <dbReference type="SAM" id="MobiDB-lite"/>
    </source>
</evidence>
<dbReference type="Proteomes" id="UP000216361">
    <property type="component" value="Unassembled WGS sequence"/>
</dbReference>
<gene>
    <name evidence="2" type="ORF">CHR90_15180</name>
</gene>
<reference evidence="2 3" key="1">
    <citation type="submission" date="2017-07" db="EMBL/GenBank/DDBJ databases">
        <title>Elstera cyanobacteriorum sp. nov., a novel bacterium isolated from cyanobacterial aggregates in a eutrophic lake.</title>
        <authorList>
            <person name="Cai H."/>
        </authorList>
    </citation>
    <scope>NUCLEOTIDE SEQUENCE [LARGE SCALE GENOMIC DNA]</scope>
    <source>
        <strain evidence="2 3">TH019</strain>
    </source>
</reference>
<evidence type="ECO:0000313" key="2">
    <source>
        <dbReference type="EMBL" id="OYQ17308.1"/>
    </source>
</evidence>
<dbReference type="OrthoDB" id="7679453at2"/>
<dbReference type="RefSeq" id="WP_094409927.1">
    <property type="nucleotide sequence ID" value="NZ_BMJZ01000005.1"/>
</dbReference>
<comment type="caution">
    <text evidence="2">The sequence shown here is derived from an EMBL/GenBank/DDBJ whole genome shotgun (WGS) entry which is preliminary data.</text>
</comment>
<sequence length="86" mass="9712">MAQKTAQIFYASVEATGAAPRRAVSKTIVRTLAAPLLWLAAVNRRYRLHVRFEDLPPDIRRDLGFREDTGQSGLRGGDNVRFPDWT</sequence>
<organism evidence="2 3">
    <name type="scientific">Elstera cyanobacteriorum</name>
    <dbReference type="NCBI Taxonomy" id="2022747"/>
    <lineage>
        <taxon>Bacteria</taxon>
        <taxon>Pseudomonadati</taxon>
        <taxon>Pseudomonadota</taxon>
        <taxon>Alphaproteobacteria</taxon>
        <taxon>Rhodospirillales</taxon>
        <taxon>Rhodospirillaceae</taxon>
        <taxon>Elstera</taxon>
    </lineage>
</organism>
<protein>
    <submittedName>
        <fullName evidence="2">Uncharacterized protein</fullName>
    </submittedName>
</protein>
<evidence type="ECO:0000313" key="3">
    <source>
        <dbReference type="Proteomes" id="UP000216361"/>
    </source>
</evidence>
<keyword evidence="3" id="KW-1185">Reference proteome</keyword>
<name>A0A255XK47_9PROT</name>
<dbReference type="EMBL" id="NOXS01000034">
    <property type="protein sequence ID" value="OYQ17308.1"/>
    <property type="molecule type" value="Genomic_DNA"/>
</dbReference>
<accession>A0A255XK47</accession>